<dbReference type="Proteomes" id="UP001372338">
    <property type="component" value="Unassembled WGS sequence"/>
</dbReference>
<proteinExistence type="predicted"/>
<accession>A0AAN9P2X5</accession>
<dbReference type="EMBL" id="JAYWIO010000002">
    <property type="protein sequence ID" value="KAK7283761.1"/>
    <property type="molecule type" value="Genomic_DNA"/>
</dbReference>
<evidence type="ECO:0000313" key="2">
    <source>
        <dbReference type="Proteomes" id="UP001372338"/>
    </source>
</evidence>
<evidence type="ECO:0000313" key="1">
    <source>
        <dbReference type="EMBL" id="KAK7283761.1"/>
    </source>
</evidence>
<protein>
    <submittedName>
        <fullName evidence="1">Uncharacterized protein</fullName>
    </submittedName>
</protein>
<keyword evidence="2" id="KW-1185">Reference proteome</keyword>
<sequence length="104" mass="12508">MTSLPTQQHELIELKNLMPLSPWNSQPQPLRKLKERQYVKLKKPILRDGVIVYWQPKIVEKEAEDLEFEYPYVGLFEFIDRYIVDVIKRWTDKLLGPILSIKFH</sequence>
<organism evidence="1 2">
    <name type="scientific">Crotalaria pallida</name>
    <name type="common">Smooth rattlebox</name>
    <name type="synonym">Crotalaria striata</name>
    <dbReference type="NCBI Taxonomy" id="3830"/>
    <lineage>
        <taxon>Eukaryota</taxon>
        <taxon>Viridiplantae</taxon>
        <taxon>Streptophyta</taxon>
        <taxon>Embryophyta</taxon>
        <taxon>Tracheophyta</taxon>
        <taxon>Spermatophyta</taxon>
        <taxon>Magnoliopsida</taxon>
        <taxon>eudicotyledons</taxon>
        <taxon>Gunneridae</taxon>
        <taxon>Pentapetalae</taxon>
        <taxon>rosids</taxon>
        <taxon>fabids</taxon>
        <taxon>Fabales</taxon>
        <taxon>Fabaceae</taxon>
        <taxon>Papilionoideae</taxon>
        <taxon>50 kb inversion clade</taxon>
        <taxon>genistoids sensu lato</taxon>
        <taxon>core genistoids</taxon>
        <taxon>Crotalarieae</taxon>
        <taxon>Crotalaria</taxon>
    </lineage>
</organism>
<gene>
    <name evidence="1" type="ORF">RIF29_13507</name>
</gene>
<reference evidence="1 2" key="1">
    <citation type="submission" date="2024-01" db="EMBL/GenBank/DDBJ databases">
        <title>The genomes of 5 underutilized Papilionoideae crops provide insights into root nodulation and disease resistanc.</title>
        <authorList>
            <person name="Yuan L."/>
        </authorList>
    </citation>
    <scope>NUCLEOTIDE SEQUENCE [LARGE SCALE GENOMIC DNA]</scope>
    <source>
        <strain evidence="1">ZHUSHIDOU_FW_LH</strain>
        <tissue evidence="1">Leaf</tissue>
    </source>
</reference>
<name>A0AAN9P2X5_CROPI</name>
<dbReference type="AlphaFoldDB" id="A0AAN9P2X5"/>
<comment type="caution">
    <text evidence="1">The sequence shown here is derived from an EMBL/GenBank/DDBJ whole genome shotgun (WGS) entry which is preliminary data.</text>
</comment>